<organism evidence="1 2">
    <name type="scientific">Rhodonellum ikkaensis</name>
    <dbReference type="NCBI Taxonomy" id="336829"/>
    <lineage>
        <taxon>Bacteria</taxon>
        <taxon>Pseudomonadati</taxon>
        <taxon>Bacteroidota</taxon>
        <taxon>Cytophagia</taxon>
        <taxon>Cytophagales</taxon>
        <taxon>Cytophagaceae</taxon>
        <taxon>Rhodonellum</taxon>
    </lineage>
</organism>
<dbReference type="EMBL" id="FNQC01000024">
    <property type="protein sequence ID" value="SDZ55712.1"/>
    <property type="molecule type" value="Genomic_DNA"/>
</dbReference>
<reference evidence="1 2" key="1">
    <citation type="submission" date="2016-10" db="EMBL/GenBank/DDBJ databases">
        <authorList>
            <person name="Varghese N."/>
            <person name="Submissions S."/>
        </authorList>
    </citation>
    <scope>NUCLEOTIDE SEQUENCE [LARGE SCALE GENOMIC DNA]</scope>
    <source>
        <strain evidence="1 2">DSM 17997</strain>
    </source>
</reference>
<gene>
    <name evidence="1" type="ORF">SAMN05444412_1243</name>
</gene>
<evidence type="ECO:0000313" key="2">
    <source>
        <dbReference type="Proteomes" id="UP000199663"/>
    </source>
</evidence>
<comment type="caution">
    <text evidence="1">The sequence shown here is derived from an EMBL/GenBank/DDBJ whole genome shotgun (WGS) entry which is preliminary data.</text>
</comment>
<evidence type="ECO:0000313" key="1">
    <source>
        <dbReference type="EMBL" id="SDZ55712.1"/>
    </source>
</evidence>
<sequence length="61" mass="6789">MAQAPAFIIIGLVFQDQFGKSISKIVFLICVHPLFNIFSERNFSFSSGEGSLQVSFLPNHL</sequence>
<dbReference type="Proteomes" id="UP000199663">
    <property type="component" value="Unassembled WGS sequence"/>
</dbReference>
<accession>A0A1H3U045</accession>
<keyword evidence="2" id="KW-1185">Reference proteome</keyword>
<proteinExistence type="predicted"/>
<name>A0A1H3U045_9BACT</name>
<protein>
    <submittedName>
        <fullName evidence="1">Uncharacterized protein</fullName>
    </submittedName>
</protein>